<dbReference type="EMBL" id="CP034184">
    <property type="protein sequence ID" value="AZI44318.1"/>
    <property type="molecule type" value="Genomic_DNA"/>
</dbReference>
<protein>
    <recommendedName>
        <fullName evidence="1">Gfo/Idh/MocA-like oxidoreductase N-terminal domain-containing protein</fullName>
    </recommendedName>
</protein>
<dbReference type="Proteomes" id="UP000276417">
    <property type="component" value="Chromosome 2"/>
</dbReference>
<reference evidence="2 3" key="1">
    <citation type="submission" date="2018-11" db="EMBL/GenBank/DDBJ databases">
        <title>Deinococcus shelandsis sp. nov., isolated from South Shetland Islands soil of Antarctica.</title>
        <authorList>
            <person name="Tian J."/>
        </authorList>
    </citation>
    <scope>NUCLEOTIDE SEQUENCE [LARGE SCALE GENOMIC DNA]</scope>
    <source>
        <strain evidence="2 3">S14-83T</strain>
    </source>
</reference>
<dbReference type="Pfam" id="PF01408">
    <property type="entry name" value="GFO_IDH_MocA"/>
    <property type="match status" value="1"/>
</dbReference>
<sequence length="97" mass="10676">MIRIGLLGAGTMTVVHNKVWQEASLAITAVWSPSRRRQRLAEHQPPYRQRGFGALCHHANILNICTPMSSHQAYTVCAAEAGLHMVGERPTGKRTSS</sequence>
<name>A0A3G8YG98_9DEIO</name>
<proteinExistence type="predicted"/>
<organism evidence="2 3">
    <name type="scientific">Deinococcus psychrotolerans</name>
    <dbReference type="NCBI Taxonomy" id="2489213"/>
    <lineage>
        <taxon>Bacteria</taxon>
        <taxon>Thermotogati</taxon>
        <taxon>Deinococcota</taxon>
        <taxon>Deinococci</taxon>
        <taxon>Deinococcales</taxon>
        <taxon>Deinococcaceae</taxon>
        <taxon>Deinococcus</taxon>
    </lineage>
</organism>
<evidence type="ECO:0000313" key="3">
    <source>
        <dbReference type="Proteomes" id="UP000276417"/>
    </source>
</evidence>
<gene>
    <name evidence="2" type="ORF">EHF33_15635</name>
</gene>
<feature type="domain" description="Gfo/Idh/MocA-like oxidoreductase N-terminal" evidence="1">
    <location>
        <begin position="2"/>
        <end position="90"/>
    </location>
</feature>
<dbReference type="GO" id="GO:0000166">
    <property type="term" value="F:nucleotide binding"/>
    <property type="evidence" value="ECO:0007669"/>
    <property type="project" value="InterPro"/>
</dbReference>
<dbReference type="InterPro" id="IPR036291">
    <property type="entry name" value="NAD(P)-bd_dom_sf"/>
</dbReference>
<evidence type="ECO:0000259" key="1">
    <source>
        <dbReference type="Pfam" id="PF01408"/>
    </source>
</evidence>
<accession>A0A3G8YG98</accession>
<dbReference type="InterPro" id="IPR000683">
    <property type="entry name" value="Gfo/Idh/MocA-like_OxRdtase_N"/>
</dbReference>
<dbReference type="SUPFAM" id="SSF51735">
    <property type="entry name" value="NAD(P)-binding Rossmann-fold domains"/>
    <property type="match status" value="1"/>
</dbReference>
<dbReference type="AlphaFoldDB" id="A0A3G8YG98"/>
<evidence type="ECO:0000313" key="2">
    <source>
        <dbReference type="EMBL" id="AZI44318.1"/>
    </source>
</evidence>
<dbReference type="Gene3D" id="3.40.50.720">
    <property type="entry name" value="NAD(P)-binding Rossmann-like Domain"/>
    <property type="match status" value="1"/>
</dbReference>
<dbReference type="KEGG" id="dph:EHF33_15635"/>
<keyword evidence="3" id="KW-1185">Reference proteome</keyword>
<dbReference type="OrthoDB" id="9815825at2"/>
<dbReference type="RefSeq" id="WP_124873840.1">
    <property type="nucleotide sequence ID" value="NZ_CP034184.1"/>
</dbReference>